<comment type="caution">
    <text evidence="1">The sequence shown here is derived from an EMBL/GenBank/DDBJ whole genome shotgun (WGS) entry which is preliminary data.</text>
</comment>
<evidence type="ECO:0000313" key="2">
    <source>
        <dbReference type="Proteomes" id="UP000646738"/>
    </source>
</evidence>
<dbReference type="EMBL" id="BNEA01000001">
    <property type="protein sequence ID" value="GHI50417.1"/>
    <property type="molecule type" value="Genomic_DNA"/>
</dbReference>
<dbReference type="RefSeq" id="WP_189999705.1">
    <property type="nucleotide sequence ID" value="NZ_BNCB01000032.1"/>
</dbReference>
<dbReference type="Proteomes" id="UP000646738">
    <property type="component" value="Unassembled WGS sequence"/>
</dbReference>
<protein>
    <submittedName>
        <fullName evidence="1">Uncharacterized protein</fullName>
    </submittedName>
</protein>
<gene>
    <name evidence="1" type="ORF">Srubr_02630</name>
</gene>
<name>A0ABQ3R3P7_STRRR</name>
<keyword evidence="2" id="KW-1185">Reference proteome</keyword>
<sequence length="225" mass="24759">MIRRTRETYAFINEHPEPSTPEEALAHVLAVYKDEDDTRLMVEATRNIYGDGVATGLTMGDLRALAAAPALPSRFHATPTEIDAYLRTILDEDVYLRFQQTIGEHAIAQTVEDAGAVRAGADNEGLYSNDWREGWDDFRDRVDPDQNGPYPVALVDFREEGAPQPVAGVLPPRDAICANPECGHSGADHHHSGRSCWVNLPRDRQPDGTLGPIQVCPCTAFQPTV</sequence>
<accession>A0ABQ3R3P7</accession>
<evidence type="ECO:0000313" key="1">
    <source>
        <dbReference type="EMBL" id="GHI50417.1"/>
    </source>
</evidence>
<organism evidence="1 2">
    <name type="scientific">Streptomyces rubradiris</name>
    <name type="common">Streptomyces achromogenes subsp. rubradiris</name>
    <dbReference type="NCBI Taxonomy" id="285531"/>
    <lineage>
        <taxon>Bacteria</taxon>
        <taxon>Bacillati</taxon>
        <taxon>Actinomycetota</taxon>
        <taxon>Actinomycetes</taxon>
        <taxon>Kitasatosporales</taxon>
        <taxon>Streptomycetaceae</taxon>
        <taxon>Streptomyces</taxon>
    </lineage>
</organism>
<reference evidence="2" key="1">
    <citation type="submission" date="2023-07" db="EMBL/GenBank/DDBJ databases">
        <title>Whole genome shotgun sequence of Streptomyces achromogenes subsp. rubradiris NBRC 14000.</title>
        <authorList>
            <person name="Komaki H."/>
            <person name="Tamura T."/>
        </authorList>
    </citation>
    <scope>NUCLEOTIDE SEQUENCE [LARGE SCALE GENOMIC DNA]</scope>
    <source>
        <strain evidence="2">NBRC 14000</strain>
    </source>
</reference>
<proteinExistence type="predicted"/>